<keyword evidence="4" id="KW-1185">Reference proteome</keyword>
<dbReference type="AlphaFoldDB" id="W4LNI2"/>
<gene>
    <name evidence="3" type="ORF">ETSY2_41890</name>
</gene>
<dbReference type="Proteomes" id="UP000019140">
    <property type="component" value="Unassembled WGS sequence"/>
</dbReference>
<evidence type="ECO:0000256" key="1">
    <source>
        <dbReference type="PROSITE-ProRule" id="PRU00473"/>
    </source>
</evidence>
<dbReference type="SUPFAM" id="SSF103088">
    <property type="entry name" value="OmpA-like"/>
    <property type="match status" value="1"/>
</dbReference>
<protein>
    <recommendedName>
        <fullName evidence="2">OmpA-like domain-containing protein</fullName>
    </recommendedName>
</protein>
<keyword evidence="1" id="KW-0472">Membrane</keyword>
<dbReference type="Gene3D" id="3.30.1330.60">
    <property type="entry name" value="OmpA-like domain"/>
    <property type="match status" value="1"/>
</dbReference>
<comment type="caution">
    <text evidence="3">The sequence shown here is derived from an EMBL/GenBank/DDBJ whole genome shotgun (WGS) entry which is preliminary data.</text>
</comment>
<dbReference type="GO" id="GO:0016020">
    <property type="term" value="C:membrane"/>
    <property type="evidence" value="ECO:0007669"/>
    <property type="project" value="UniProtKB-UniRule"/>
</dbReference>
<sequence>MAGVKTPAFDADAVANVVARRQQQGTLKSGELFAFEVYFKPNQNDFSESLYGDAFAKVVELASTYGGAVITIEGHSDPLGYLRKKKDGSTAVVLKRIVQAAKNLSLTRANRVRDSVITFAQGKGVNLDPTQFATVGHGITQPKNGMCGADPCPPKTEQEWHNNMRVEFRMIQIEAEAQAFKPL</sequence>
<dbReference type="PROSITE" id="PS51123">
    <property type="entry name" value="OMPA_2"/>
    <property type="match status" value="1"/>
</dbReference>
<reference evidence="3 4" key="1">
    <citation type="journal article" date="2014" name="Nature">
        <title>An environmental bacterial taxon with a large and distinct metabolic repertoire.</title>
        <authorList>
            <person name="Wilson M.C."/>
            <person name="Mori T."/>
            <person name="Ruckert C."/>
            <person name="Uria A.R."/>
            <person name="Helf M.J."/>
            <person name="Takada K."/>
            <person name="Gernert C."/>
            <person name="Steffens U.A."/>
            <person name="Heycke N."/>
            <person name="Schmitt S."/>
            <person name="Rinke C."/>
            <person name="Helfrich E.J."/>
            <person name="Brachmann A.O."/>
            <person name="Gurgui C."/>
            <person name="Wakimoto T."/>
            <person name="Kracht M."/>
            <person name="Crusemann M."/>
            <person name="Hentschel U."/>
            <person name="Abe I."/>
            <person name="Matsunaga S."/>
            <person name="Kalinowski J."/>
            <person name="Takeyama H."/>
            <person name="Piel J."/>
        </authorList>
    </citation>
    <scope>NUCLEOTIDE SEQUENCE [LARGE SCALE GENOMIC DNA]</scope>
    <source>
        <strain evidence="4">TSY2</strain>
    </source>
</reference>
<dbReference type="PATRIC" id="fig|1429439.4.peg.7038"/>
<feature type="domain" description="OmpA-like" evidence="2">
    <location>
        <begin position="26"/>
        <end position="174"/>
    </location>
</feature>
<dbReference type="HOGENOM" id="CLU_1593028_0_0_7"/>
<accession>W4LNI2</accession>
<organism evidence="3 4">
    <name type="scientific">Candidatus Entotheonella gemina</name>
    <dbReference type="NCBI Taxonomy" id="1429439"/>
    <lineage>
        <taxon>Bacteria</taxon>
        <taxon>Pseudomonadati</taxon>
        <taxon>Nitrospinota/Tectimicrobiota group</taxon>
        <taxon>Candidatus Tectimicrobiota</taxon>
        <taxon>Candidatus Entotheonellia</taxon>
        <taxon>Candidatus Entotheonellales</taxon>
        <taxon>Candidatus Entotheonellaceae</taxon>
        <taxon>Candidatus Entotheonella</taxon>
    </lineage>
</organism>
<evidence type="ECO:0000313" key="4">
    <source>
        <dbReference type="Proteomes" id="UP000019140"/>
    </source>
</evidence>
<evidence type="ECO:0000259" key="2">
    <source>
        <dbReference type="PROSITE" id="PS51123"/>
    </source>
</evidence>
<dbReference type="EMBL" id="AZHX01001892">
    <property type="protein sequence ID" value="ETW98936.1"/>
    <property type="molecule type" value="Genomic_DNA"/>
</dbReference>
<proteinExistence type="predicted"/>
<dbReference type="InterPro" id="IPR036737">
    <property type="entry name" value="OmpA-like_sf"/>
</dbReference>
<dbReference type="InterPro" id="IPR006665">
    <property type="entry name" value="OmpA-like"/>
</dbReference>
<evidence type="ECO:0000313" key="3">
    <source>
        <dbReference type="EMBL" id="ETW98936.1"/>
    </source>
</evidence>
<name>W4LNI2_9BACT</name>